<dbReference type="InterPro" id="IPR026591">
    <property type="entry name" value="Sirtuin_cat_small_dom_sf"/>
</dbReference>
<keyword evidence="3" id="KW-0520">NAD</keyword>
<evidence type="ECO:0000256" key="3">
    <source>
        <dbReference type="ARBA" id="ARBA00023027"/>
    </source>
</evidence>
<keyword evidence="4" id="KW-0862">Zinc</keyword>
<dbReference type="SUPFAM" id="SSF52467">
    <property type="entry name" value="DHS-like NAD/FAD-binding domain"/>
    <property type="match status" value="1"/>
</dbReference>
<protein>
    <submittedName>
        <fullName evidence="7">Nad-dependent histone deacetylase sir2</fullName>
    </submittedName>
</protein>
<feature type="binding site" evidence="4">
    <location>
        <position position="260"/>
    </location>
    <ligand>
        <name>Zn(2+)</name>
        <dbReference type="ChEBI" id="CHEBI:29105"/>
    </ligand>
</feature>
<feature type="region of interest" description="Disordered" evidence="5">
    <location>
        <begin position="470"/>
        <end position="513"/>
    </location>
</feature>
<comment type="caution">
    <text evidence="7">The sequence shown here is derived from an EMBL/GenBank/DDBJ whole genome shotgun (WGS) entry which is preliminary data.</text>
</comment>
<evidence type="ECO:0000313" key="7">
    <source>
        <dbReference type="EMBL" id="KAL3428048.1"/>
    </source>
</evidence>
<dbReference type="PANTHER" id="PTHR47651">
    <property type="entry name" value="NAD-DEPENDENT HISTONE DEACETYLASE HST4"/>
    <property type="match status" value="1"/>
</dbReference>
<accession>A0ABR4PXY8</accession>
<evidence type="ECO:0000256" key="2">
    <source>
        <dbReference type="ARBA" id="ARBA00022679"/>
    </source>
</evidence>
<keyword evidence="2" id="KW-0808">Transferase</keyword>
<sequence length="622" mass="67303">MAETPKKMESTASPLSSPLSYQSSPLSSLGRSPSPLPLSPTMDYPSPTSINLPSGTPRDEAHLAPENDRDGPPPAKKRKTTAPKERTTEYLDLGTLGESSDPLDNTHQEIQLNRLVKALQKKRKIVVIAGAGISVSAGIPDFRSSTGLFTTLRSEHKLKASGKHLFDASVYKNNDSTSSFHDMVRELSHLTQNAQPTPFHHLLATLAEEGRLLRLYSQNIDGIDTSLPPLATSVPLRSKGPWPKTIQLHGGLEKMVCTKCGTLSTFKGALFEGPETPVCPDCESMDQARIVAGLRGHGVGRLRPRMVLYNEFNPDEDAIGAVSHADLKSRPDAVIVVGTSLKVPGVRRIAKEMCAVARGRRDGFTAWINNDSEPGGIDFKDSWDLVVRGPCDEVARHACLPKWNEDVEFQVITGEEEKAKLAHDKILSVVVESKQISAVKADDGIITPSATPRQQSPAPLVGLAKVRQPKLFGTPSKPAPEHTASKKAKPGTAKKPVGRPRKQPGAPMNKITSAFTTTKTTNMAKEKVAKTISTREPRDPEADCSQSLFPDLGKQQLFSTTHMRPISPEDHRNNTLPLSENEDTFVTCQEGPGALTTPAKVYIRGGTVSPSSKPAGMAHLMD</sequence>
<dbReference type="Gene3D" id="3.40.50.1220">
    <property type="entry name" value="TPP-binding domain"/>
    <property type="match status" value="1"/>
</dbReference>
<organism evidence="7 8">
    <name type="scientific">Phlyctema vagabunda</name>
    <dbReference type="NCBI Taxonomy" id="108571"/>
    <lineage>
        <taxon>Eukaryota</taxon>
        <taxon>Fungi</taxon>
        <taxon>Dikarya</taxon>
        <taxon>Ascomycota</taxon>
        <taxon>Pezizomycotina</taxon>
        <taxon>Leotiomycetes</taxon>
        <taxon>Helotiales</taxon>
        <taxon>Dermateaceae</taxon>
        <taxon>Phlyctema</taxon>
    </lineage>
</organism>
<gene>
    <name evidence="7" type="ORF">PVAG01_01557</name>
</gene>
<name>A0ABR4PXY8_9HELO</name>
<dbReference type="Pfam" id="PF02146">
    <property type="entry name" value="SIR2"/>
    <property type="match status" value="1"/>
</dbReference>
<keyword evidence="8" id="KW-1185">Reference proteome</keyword>
<feature type="domain" description="Deacetylase sirtuin-type" evidence="6">
    <location>
        <begin position="105"/>
        <end position="420"/>
    </location>
</feature>
<feature type="compositionally biased region" description="Low complexity" evidence="5">
    <location>
        <begin position="13"/>
        <end position="33"/>
    </location>
</feature>
<proteinExistence type="inferred from homology"/>
<feature type="binding site" evidence="4">
    <location>
        <position position="257"/>
    </location>
    <ligand>
        <name>Zn(2+)</name>
        <dbReference type="ChEBI" id="CHEBI:29105"/>
    </ligand>
</feature>
<comment type="similarity">
    <text evidence="1">Belongs to the sirtuin family. Class I subfamily.</text>
</comment>
<evidence type="ECO:0000259" key="6">
    <source>
        <dbReference type="PROSITE" id="PS50305"/>
    </source>
</evidence>
<dbReference type="PROSITE" id="PS50305">
    <property type="entry name" value="SIRTUIN"/>
    <property type="match status" value="1"/>
</dbReference>
<dbReference type="EMBL" id="JBFCZG010000001">
    <property type="protein sequence ID" value="KAL3428048.1"/>
    <property type="molecule type" value="Genomic_DNA"/>
</dbReference>
<evidence type="ECO:0000256" key="1">
    <source>
        <dbReference type="ARBA" id="ARBA00006924"/>
    </source>
</evidence>
<reference evidence="7 8" key="1">
    <citation type="submission" date="2024-06" db="EMBL/GenBank/DDBJ databases">
        <title>Complete genome of Phlyctema vagabunda strain 19-DSS-EL-015.</title>
        <authorList>
            <person name="Fiorenzani C."/>
        </authorList>
    </citation>
    <scope>NUCLEOTIDE SEQUENCE [LARGE SCALE GENOMIC DNA]</scope>
    <source>
        <strain evidence="7 8">19-DSS-EL-015</strain>
    </source>
</reference>
<dbReference type="InterPro" id="IPR003000">
    <property type="entry name" value="Sirtuin"/>
</dbReference>
<evidence type="ECO:0000256" key="5">
    <source>
        <dbReference type="SAM" id="MobiDB-lite"/>
    </source>
</evidence>
<feature type="binding site" evidence="4">
    <location>
        <position position="279"/>
    </location>
    <ligand>
        <name>Zn(2+)</name>
        <dbReference type="ChEBI" id="CHEBI:29105"/>
    </ligand>
</feature>
<feature type="region of interest" description="Disordered" evidence="5">
    <location>
        <begin position="1"/>
        <end position="89"/>
    </location>
</feature>
<dbReference type="Gene3D" id="3.30.1600.10">
    <property type="entry name" value="SIR2/SIRT2 'Small Domain"/>
    <property type="match status" value="1"/>
</dbReference>
<feature type="compositionally biased region" description="Basic and acidic residues" evidence="5">
    <location>
        <begin position="57"/>
        <end position="71"/>
    </location>
</feature>
<feature type="binding site" evidence="4">
    <location>
        <position position="282"/>
    </location>
    <ligand>
        <name>Zn(2+)</name>
        <dbReference type="ChEBI" id="CHEBI:29105"/>
    </ligand>
</feature>
<dbReference type="PANTHER" id="PTHR47651:SF17">
    <property type="entry name" value="DEACETYLASE SIRTUIN-TYPE DOMAIN-CONTAINING PROTEIN"/>
    <property type="match status" value="1"/>
</dbReference>
<dbReference type="InterPro" id="IPR026590">
    <property type="entry name" value="Ssirtuin_cat_dom"/>
</dbReference>
<dbReference type="Proteomes" id="UP001629113">
    <property type="component" value="Unassembled WGS sequence"/>
</dbReference>
<keyword evidence="4" id="KW-0479">Metal-binding</keyword>
<feature type="active site" description="Proton acceptor" evidence="4">
    <location>
        <position position="249"/>
    </location>
</feature>
<evidence type="ECO:0000313" key="8">
    <source>
        <dbReference type="Proteomes" id="UP001629113"/>
    </source>
</evidence>
<evidence type="ECO:0000256" key="4">
    <source>
        <dbReference type="PROSITE-ProRule" id="PRU00236"/>
    </source>
</evidence>
<dbReference type="InterPro" id="IPR029035">
    <property type="entry name" value="DHS-like_NAD/FAD-binding_dom"/>
</dbReference>